<dbReference type="AlphaFoldDB" id="A0A914HJ72"/>
<evidence type="ECO:0000313" key="3">
    <source>
        <dbReference type="WBParaSite" id="Gr19_v10_g1805.t1"/>
    </source>
</evidence>
<reference evidence="3" key="1">
    <citation type="submission" date="2022-11" db="UniProtKB">
        <authorList>
            <consortium name="WormBaseParasite"/>
        </authorList>
    </citation>
    <scope>IDENTIFICATION</scope>
</reference>
<sequence>MDSKFVVLAFAILIALVLSGGGLVWWYNSSSAACNKMSKKCQDNWGDCFPSAGYNGYNGDACCSEGSAFKCVDDMTPYEIISKDAAYAKMVNCVLAEHPDLESIEKCLPKPTDCKSPRWCSIASDESRAKAENCPKLRNCWLRKHSTIEAFMKCWPKDLSEKECNAP</sequence>
<name>A0A914HJ72_GLORO</name>
<proteinExistence type="predicted"/>
<keyword evidence="2" id="KW-1185">Reference proteome</keyword>
<keyword evidence="1" id="KW-1133">Transmembrane helix</keyword>
<accession>A0A914HJ72</accession>
<evidence type="ECO:0000313" key="2">
    <source>
        <dbReference type="Proteomes" id="UP000887572"/>
    </source>
</evidence>
<feature type="transmembrane region" description="Helical" evidence="1">
    <location>
        <begin position="6"/>
        <end position="27"/>
    </location>
</feature>
<dbReference type="WBParaSite" id="Gr19_v10_g1805.t1">
    <property type="protein sequence ID" value="Gr19_v10_g1805.t1"/>
    <property type="gene ID" value="Gr19_v10_g1805"/>
</dbReference>
<keyword evidence="1" id="KW-0812">Transmembrane</keyword>
<protein>
    <submittedName>
        <fullName evidence="3">Uncharacterized protein</fullName>
    </submittedName>
</protein>
<organism evidence="2 3">
    <name type="scientific">Globodera rostochiensis</name>
    <name type="common">Golden nematode worm</name>
    <name type="synonym">Heterodera rostochiensis</name>
    <dbReference type="NCBI Taxonomy" id="31243"/>
    <lineage>
        <taxon>Eukaryota</taxon>
        <taxon>Metazoa</taxon>
        <taxon>Ecdysozoa</taxon>
        <taxon>Nematoda</taxon>
        <taxon>Chromadorea</taxon>
        <taxon>Rhabditida</taxon>
        <taxon>Tylenchina</taxon>
        <taxon>Tylenchomorpha</taxon>
        <taxon>Tylenchoidea</taxon>
        <taxon>Heteroderidae</taxon>
        <taxon>Heteroderinae</taxon>
        <taxon>Globodera</taxon>
    </lineage>
</organism>
<evidence type="ECO:0000256" key="1">
    <source>
        <dbReference type="SAM" id="Phobius"/>
    </source>
</evidence>
<keyword evidence="1" id="KW-0472">Membrane</keyword>
<dbReference type="Proteomes" id="UP000887572">
    <property type="component" value="Unplaced"/>
</dbReference>
<dbReference type="PROSITE" id="PS51257">
    <property type="entry name" value="PROKAR_LIPOPROTEIN"/>
    <property type="match status" value="1"/>
</dbReference>